<feature type="region of interest" description="Disordered" evidence="1">
    <location>
        <begin position="212"/>
        <end position="237"/>
    </location>
</feature>
<dbReference type="OrthoDB" id="270318at2759"/>
<organism evidence="2 3">
    <name type="scientific">Phaeomoniella chlamydospora</name>
    <name type="common">Phaeoacremonium chlamydosporum</name>
    <dbReference type="NCBI Taxonomy" id="158046"/>
    <lineage>
        <taxon>Eukaryota</taxon>
        <taxon>Fungi</taxon>
        <taxon>Dikarya</taxon>
        <taxon>Ascomycota</taxon>
        <taxon>Pezizomycotina</taxon>
        <taxon>Eurotiomycetes</taxon>
        <taxon>Chaetothyriomycetidae</taxon>
        <taxon>Phaeomoniellales</taxon>
        <taxon>Phaeomoniellaceae</taxon>
        <taxon>Phaeomoniella</taxon>
    </lineage>
</organism>
<comment type="caution">
    <text evidence="2">The sequence shown here is derived from an EMBL/GenBank/DDBJ whole genome shotgun (WGS) entry which is preliminary data.</text>
</comment>
<dbReference type="Pfam" id="PF00494">
    <property type="entry name" value="SQS_PSY"/>
    <property type="match status" value="2"/>
</dbReference>
<feature type="compositionally biased region" description="Low complexity" evidence="1">
    <location>
        <begin position="214"/>
        <end position="224"/>
    </location>
</feature>
<dbReference type="InterPro" id="IPR002060">
    <property type="entry name" value="Squ/phyt_synthse"/>
</dbReference>
<reference evidence="2 3" key="1">
    <citation type="submission" date="2015-05" db="EMBL/GenBank/DDBJ databases">
        <title>Distinctive expansion of gene families associated with plant cell wall degradation and secondary metabolism in the genomes of grapevine trunk pathogens.</title>
        <authorList>
            <person name="Lawrence D.P."/>
            <person name="Travadon R."/>
            <person name="Rolshausen P.E."/>
            <person name="Baumgartner K."/>
        </authorList>
    </citation>
    <scope>NUCLEOTIDE SEQUENCE [LARGE SCALE GENOMIC DNA]</scope>
    <source>
        <strain evidence="2">UCRPC4</strain>
    </source>
</reference>
<dbReference type="Proteomes" id="UP000053317">
    <property type="component" value="Unassembled WGS sequence"/>
</dbReference>
<keyword evidence="3" id="KW-1185">Reference proteome</keyword>
<dbReference type="SUPFAM" id="SSF48576">
    <property type="entry name" value="Terpenoid synthases"/>
    <property type="match status" value="1"/>
</dbReference>
<protein>
    <submittedName>
        <fullName evidence="2">Putative squalene phytoene synthase</fullName>
    </submittedName>
</protein>
<proteinExistence type="predicted"/>
<name>A0A0G2F0T6_PHACM</name>
<dbReference type="EMBL" id="LCWF01000019">
    <property type="protein sequence ID" value="KKY27906.1"/>
    <property type="molecule type" value="Genomic_DNA"/>
</dbReference>
<dbReference type="AlphaFoldDB" id="A0A0G2F0T6"/>
<evidence type="ECO:0000256" key="1">
    <source>
        <dbReference type="SAM" id="MobiDB-lite"/>
    </source>
</evidence>
<accession>A0A0G2F0T6</accession>
<evidence type="ECO:0000313" key="2">
    <source>
        <dbReference type="EMBL" id="KKY27906.1"/>
    </source>
</evidence>
<reference evidence="2 3" key="2">
    <citation type="submission" date="2015-05" db="EMBL/GenBank/DDBJ databases">
        <authorList>
            <person name="Morales-Cruz A."/>
            <person name="Amrine K.C."/>
            <person name="Cantu D."/>
        </authorList>
    </citation>
    <scope>NUCLEOTIDE SEQUENCE [LARGE SCALE GENOMIC DNA]</scope>
    <source>
        <strain evidence="2">UCRPC4</strain>
    </source>
</reference>
<sequence length="343" mass="37416">MPLACFQRRRLDLRKPYEKNINGQELTVLTLSVLTLISKSDSPSYTMLYCLPPHLHDFYIAVRALNIELSRIPDTVSHPTVGTMRMQFWRQAIASTLEGSPPRGQPVTILLASALESLSHRRSGSSSPPPSMKSWFNRLISARESRLTSPPFPDLTSLESYAESTYSTILYILLSALPIQSLTLDHLASHIGKSAGIIAILRGFPLIAFPSPSPSHHNNPTNNPLIPGAASPSQKQGSITLPLDVLSQHSIRDQDIYDLGPQAPGLRDAVFTVATRASDHLITARTMLENIRAGQGPGHECPINIRNPIATLAGKTGKIRFRCVRQELETGGLEATLEGLAGV</sequence>
<evidence type="ECO:0000313" key="3">
    <source>
        <dbReference type="Proteomes" id="UP000053317"/>
    </source>
</evidence>
<dbReference type="Gene3D" id="1.10.600.10">
    <property type="entry name" value="Farnesyl Diphosphate Synthase"/>
    <property type="match status" value="2"/>
</dbReference>
<dbReference type="InterPro" id="IPR008949">
    <property type="entry name" value="Isoprenoid_synthase_dom_sf"/>
</dbReference>
<gene>
    <name evidence="2" type="ORF">UCRPC4_g00750</name>
</gene>